<proteinExistence type="inferred from homology"/>
<gene>
    <name evidence="15" type="ORF">V1351_14860</name>
</gene>
<keyword evidence="8" id="KW-0677">Repeat</keyword>
<evidence type="ECO:0000256" key="2">
    <source>
        <dbReference type="ARBA" id="ARBA00001973"/>
    </source>
</evidence>
<feature type="transmembrane region" description="Helical" evidence="13">
    <location>
        <begin position="89"/>
        <end position="105"/>
    </location>
</feature>
<comment type="cofactor">
    <cofactor evidence="1">
        <name>Cu(+)</name>
        <dbReference type="ChEBI" id="CHEBI:49552"/>
    </cofactor>
</comment>
<keyword evidence="16" id="KW-1185">Reference proteome</keyword>
<feature type="transmembrane region" description="Helical" evidence="13">
    <location>
        <begin position="314"/>
        <end position="338"/>
    </location>
</feature>
<feature type="transmembrane region" description="Helical" evidence="13">
    <location>
        <begin position="384"/>
        <end position="405"/>
    </location>
</feature>
<feature type="region of interest" description="Disordered" evidence="12">
    <location>
        <begin position="1"/>
        <end position="20"/>
    </location>
</feature>
<dbReference type="InterPro" id="IPR001287">
    <property type="entry name" value="NO2-reductase_Cu"/>
</dbReference>
<feature type="compositionally biased region" description="Gly residues" evidence="12">
    <location>
        <begin position="594"/>
        <end position="610"/>
    </location>
</feature>
<dbReference type="PRINTS" id="PR00695">
    <property type="entry name" value="CUNO2RDTASE"/>
</dbReference>
<evidence type="ECO:0000259" key="14">
    <source>
        <dbReference type="Pfam" id="PF07732"/>
    </source>
</evidence>
<feature type="transmembrane region" description="Helical" evidence="13">
    <location>
        <begin position="51"/>
        <end position="77"/>
    </location>
</feature>
<evidence type="ECO:0000256" key="3">
    <source>
        <dbReference type="ARBA" id="ARBA00010609"/>
    </source>
</evidence>
<organism evidence="15 16">
    <name type="scientific">Janibacter alittae</name>
    <dbReference type="NCBI Taxonomy" id="3115209"/>
    <lineage>
        <taxon>Bacteria</taxon>
        <taxon>Bacillati</taxon>
        <taxon>Actinomycetota</taxon>
        <taxon>Actinomycetes</taxon>
        <taxon>Micrococcales</taxon>
        <taxon>Intrasporangiaceae</taxon>
        <taxon>Janibacter</taxon>
    </lineage>
</organism>
<evidence type="ECO:0000256" key="9">
    <source>
        <dbReference type="ARBA" id="ARBA00023002"/>
    </source>
</evidence>
<dbReference type="Gene3D" id="2.60.40.420">
    <property type="entry name" value="Cupredoxins - blue copper proteins"/>
    <property type="match status" value="3"/>
</dbReference>
<keyword evidence="13" id="KW-1133">Transmembrane helix</keyword>
<dbReference type="InterPro" id="IPR008972">
    <property type="entry name" value="Cupredoxin"/>
</dbReference>
<dbReference type="EMBL" id="CP144913">
    <property type="protein sequence ID" value="WXB76204.1"/>
    <property type="molecule type" value="Genomic_DNA"/>
</dbReference>
<dbReference type="RefSeq" id="WP_338748971.1">
    <property type="nucleotide sequence ID" value="NZ_CP144913.1"/>
</dbReference>
<keyword evidence="7" id="KW-0479">Metal-binding</keyword>
<keyword evidence="13" id="KW-0472">Membrane</keyword>
<evidence type="ECO:0000256" key="6">
    <source>
        <dbReference type="ARBA" id="ARBA00017290"/>
    </source>
</evidence>
<dbReference type="InterPro" id="IPR045087">
    <property type="entry name" value="Cu-oxidase_fam"/>
</dbReference>
<dbReference type="CDD" id="cd04208">
    <property type="entry name" value="CuRO_2_CuNIR"/>
    <property type="match status" value="1"/>
</dbReference>
<dbReference type="InterPro" id="IPR011707">
    <property type="entry name" value="Cu-oxidase-like_N"/>
</dbReference>
<comment type="subunit">
    <text evidence="4">Homotrimer.</text>
</comment>
<feature type="transmembrane region" description="Helical" evidence="13">
    <location>
        <begin position="222"/>
        <end position="242"/>
    </location>
</feature>
<evidence type="ECO:0000313" key="15">
    <source>
        <dbReference type="EMBL" id="WXB76204.1"/>
    </source>
</evidence>
<keyword evidence="13" id="KW-0812">Transmembrane</keyword>
<dbReference type="Proteomes" id="UP001382727">
    <property type="component" value="Chromosome"/>
</dbReference>
<feature type="transmembrane region" description="Helical" evidence="13">
    <location>
        <begin position="28"/>
        <end position="45"/>
    </location>
</feature>
<accession>A0ABZ2MGM4</accession>
<evidence type="ECO:0000256" key="4">
    <source>
        <dbReference type="ARBA" id="ARBA00011233"/>
    </source>
</evidence>
<evidence type="ECO:0000256" key="12">
    <source>
        <dbReference type="SAM" id="MobiDB-lite"/>
    </source>
</evidence>
<evidence type="ECO:0000313" key="16">
    <source>
        <dbReference type="Proteomes" id="UP001382727"/>
    </source>
</evidence>
<comment type="similarity">
    <text evidence="3">Belongs to the multicopper oxidase family.</text>
</comment>
<keyword evidence="10" id="KW-0186">Copper</keyword>
<dbReference type="EC" id="1.7.2.1" evidence="5"/>
<evidence type="ECO:0000256" key="5">
    <source>
        <dbReference type="ARBA" id="ARBA00011882"/>
    </source>
</evidence>
<feature type="transmembrane region" description="Helical" evidence="13">
    <location>
        <begin position="359"/>
        <end position="378"/>
    </location>
</feature>
<dbReference type="PANTHER" id="PTHR11709">
    <property type="entry name" value="MULTI-COPPER OXIDASE"/>
    <property type="match status" value="1"/>
</dbReference>
<dbReference type="SUPFAM" id="SSF49503">
    <property type="entry name" value="Cupredoxins"/>
    <property type="match status" value="3"/>
</dbReference>
<evidence type="ECO:0000256" key="13">
    <source>
        <dbReference type="SAM" id="Phobius"/>
    </source>
</evidence>
<feature type="region of interest" description="Disordered" evidence="12">
    <location>
        <begin position="580"/>
        <end position="628"/>
    </location>
</feature>
<comment type="cofactor">
    <cofactor evidence="2">
        <name>Cu(2+)</name>
        <dbReference type="ChEBI" id="CHEBI:29036"/>
    </cofactor>
</comment>
<feature type="transmembrane region" description="Helical" evidence="13">
    <location>
        <begin position="279"/>
        <end position="302"/>
    </location>
</feature>
<dbReference type="Pfam" id="PF07732">
    <property type="entry name" value="Cu-oxidase_3"/>
    <property type="match status" value="1"/>
</dbReference>
<feature type="transmembrane region" description="Helical" evidence="13">
    <location>
        <begin position="248"/>
        <end position="267"/>
    </location>
</feature>
<sequence length="902" mass="95190">MSPDLSSPQPAPGARPKGGGWAMRDRPGLLWMISAVITAVVHPFVPDSTWLMVHMVALGALTHSIMVWSTHFTVSLLKNRPDIDVRATQNRRLVLLHLGIIGVLIGVPTTWWWLTLLGATGVAVAVVWHGWQLLRRLRGALPGRFRVVVHHYLASAAFLPVGATLGVLLARGYPQEMHARMTLAHSLVNVLGWVGITVAGTLITLWPTILRVRMDPAAEKRATQALPGLVTGLSLAVVGALAGWRWVLLAGVLGYLVALLWTGRSLLAPARAKPPMHFASWSVAAGAAWFLVGIAMIAWRVATAPDMTAVTIGYGRVAAVLIVGFGLQVLCGALSHLMPAVIGGGPKVVRVGISAFDRLGMTRIVIINVPLALALLPVPSGTRVVLTALVLIGLAAFIPIMLTGITQLVAARREVAASTPAPRRDPELGRAEAARVLDPPFPRTQLMAGVTLVALALAAGPTLQPVLDGTAGATAAPATSVEPTGETTTVEVVAQEDMSYSPSRVEVPAGDRLVIELTSEDGSTVHDLYFDDEHQTPRLTKGESATLDVGIVGADREGWCTVTGHKAMGMTFDVEVIGGAAADDDPSESADGRTGPGRHGMHGGSGGDGPTSGDDAPFALDPSREWPEDLDAYDPVLPPLGDGATHRVTLRVQDLQVEVAPGVTQTRWTFGDTAPGPVLHGRVGDEFVVTLVNDGSIGHSIDFHAGALAPDRPMRTIAPGEELTYTFTAERAGIWMYHCATAPMSTHIAKGMHGAVVIEPPDLPEADRSYVLTASEIHGGESTDGAPAVTTFNGRAFQYDADQLTAKVGERVRFWVLDAGPDGPLSFHVIGGQFDTVWEEGAYRVGGPDRVGGQDTGSQALGLLPGQGGFVELTFPEPGHYPFVNHVMTAGEKGAHGIVHVR</sequence>
<feature type="domain" description="Plastocyanin-like" evidence="14">
    <location>
        <begin position="652"/>
        <end position="761"/>
    </location>
</feature>
<protein>
    <recommendedName>
        <fullName evidence="6">Copper-containing nitrite reductase</fullName>
        <ecNumber evidence="5">1.7.2.1</ecNumber>
    </recommendedName>
</protein>
<dbReference type="PANTHER" id="PTHR11709:SF394">
    <property type="entry name" value="FI03373P-RELATED"/>
    <property type="match status" value="1"/>
</dbReference>
<keyword evidence="9" id="KW-0560">Oxidoreductase</keyword>
<feature type="transmembrane region" description="Helical" evidence="13">
    <location>
        <begin position="190"/>
        <end position="210"/>
    </location>
</feature>
<evidence type="ECO:0000256" key="1">
    <source>
        <dbReference type="ARBA" id="ARBA00001960"/>
    </source>
</evidence>
<reference evidence="15 16" key="1">
    <citation type="submission" date="2024-02" db="EMBL/GenBank/DDBJ databases">
        <title>Janibacter sp. nov., isolated from gut of marine sandworm.</title>
        <authorList>
            <person name="Kim B."/>
            <person name="Jun M.O."/>
            <person name="Shin N.-R."/>
        </authorList>
    </citation>
    <scope>NUCLEOTIDE SEQUENCE [LARGE SCALE GENOMIC DNA]</scope>
    <source>
        <strain evidence="15 16">A1S7</strain>
    </source>
</reference>
<feature type="transmembrane region" description="Helical" evidence="13">
    <location>
        <begin position="152"/>
        <end position="170"/>
    </location>
</feature>
<evidence type="ECO:0000256" key="7">
    <source>
        <dbReference type="ARBA" id="ARBA00022723"/>
    </source>
</evidence>
<evidence type="ECO:0000256" key="10">
    <source>
        <dbReference type="ARBA" id="ARBA00023008"/>
    </source>
</evidence>
<evidence type="ECO:0000256" key="11">
    <source>
        <dbReference type="ARBA" id="ARBA00049340"/>
    </source>
</evidence>
<dbReference type="CDD" id="cd11020">
    <property type="entry name" value="CuRO_1_CuNIR"/>
    <property type="match status" value="1"/>
</dbReference>
<name>A0ABZ2MGM4_9MICO</name>
<evidence type="ECO:0000256" key="8">
    <source>
        <dbReference type="ARBA" id="ARBA00022737"/>
    </source>
</evidence>
<comment type="catalytic activity">
    <reaction evidence="11">
        <text>nitric oxide + Fe(III)-[cytochrome c] + H2O = Fe(II)-[cytochrome c] + nitrite + 2 H(+)</text>
        <dbReference type="Rhea" id="RHEA:15233"/>
        <dbReference type="Rhea" id="RHEA-COMP:10350"/>
        <dbReference type="Rhea" id="RHEA-COMP:14399"/>
        <dbReference type="ChEBI" id="CHEBI:15377"/>
        <dbReference type="ChEBI" id="CHEBI:15378"/>
        <dbReference type="ChEBI" id="CHEBI:16301"/>
        <dbReference type="ChEBI" id="CHEBI:16480"/>
        <dbReference type="ChEBI" id="CHEBI:29033"/>
        <dbReference type="ChEBI" id="CHEBI:29034"/>
        <dbReference type="EC" id="1.7.2.1"/>
    </reaction>
</comment>